<organism evidence="2">
    <name type="scientific">viral metagenome</name>
    <dbReference type="NCBI Taxonomy" id="1070528"/>
    <lineage>
        <taxon>unclassified sequences</taxon>
        <taxon>metagenomes</taxon>
        <taxon>organismal metagenomes</taxon>
    </lineage>
</organism>
<dbReference type="PANTHER" id="PTHR43480:SF1">
    <property type="entry name" value="ACYL-[ACYL-CARRIER-PROTEIN]--UDP-N-ACETYLGLUCOSAMINE O-ACYLTRANSFERASE, MITOCHONDRIAL-RELATED"/>
    <property type="match status" value="1"/>
</dbReference>
<protein>
    <recommendedName>
        <fullName evidence="3">Hexapeptide repeat-containing transferase</fullName>
    </recommendedName>
</protein>
<evidence type="ECO:0008006" key="3">
    <source>
        <dbReference type="Google" id="ProtNLM"/>
    </source>
</evidence>
<dbReference type="SUPFAM" id="SSF51161">
    <property type="entry name" value="Trimeric LpxA-like enzymes"/>
    <property type="match status" value="1"/>
</dbReference>
<reference evidence="2" key="1">
    <citation type="journal article" date="2020" name="Nature">
        <title>Giant virus diversity and host interactions through global metagenomics.</title>
        <authorList>
            <person name="Schulz F."/>
            <person name="Roux S."/>
            <person name="Paez-Espino D."/>
            <person name="Jungbluth S."/>
            <person name="Walsh D.A."/>
            <person name="Denef V.J."/>
            <person name="McMahon K.D."/>
            <person name="Konstantinidis K.T."/>
            <person name="Eloe-Fadrosh E.A."/>
            <person name="Kyrpides N.C."/>
            <person name="Woyke T."/>
        </authorList>
    </citation>
    <scope>NUCLEOTIDE SEQUENCE</scope>
    <source>
        <strain evidence="2">GVMAG-M-3300018080-19</strain>
    </source>
</reference>
<dbReference type="GO" id="GO:0008610">
    <property type="term" value="P:lipid biosynthetic process"/>
    <property type="evidence" value="ECO:0007669"/>
    <property type="project" value="InterPro"/>
</dbReference>
<evidence type="ECO:0000313" key="2">
    <source>
        <dbReference type="EMBL" id="QHS93729.1"/>
    </source>
</evidence>
<dbReference type="PROSITE" id="PS00101">
    <property type="entry name" value="HEXAPEP_TRANSFERASES"/>
    <property type="match status" value="1"/>
</dbReference>
<dbReference type="AlphaFoldDB" id="A0A6C0BQ41"/>
<dbReference type="EMBL" id="MN739209">
    <property type="protein sequence ID" value="QHS93729.1"/>
    <property type="molecule type" value="Genomic_DNA"/>
</dbReference>
<keyword evidence="1" id="KW-0808">Transferase</keyword>
<dbReference type="PANTHER" id="PTHR43480">
    <property type="entry name" value="ACYL-[ACYL-CARRIER-PROTEIN]--UDP-N-ACETYLGLUCOSAMINE O-ACYLTRANSFERASE"/>
    <property type="match status" value="1"/>
</dbReference>
<dbReference type="InterPro" id="IPR011004">
    <property type="entry name" value="Trimer_LpxA-like_sf"/>
</dbReference>
<dbReference type="Gene3D" id="2.160.10.10">
    <property type="entry name" value="Hexapeptide repeat proteins"/>
    <property type="match status" value="1"/>
</dbReference>
<dbReference type="InterPro" id="IPR010137">
    <property type="entry name" value="Lipid_A_LpxA"/>
</dbReference>
<dbReference type="GO" id="GO:0008780">
    <property type="term" value="F:acyl-[acyl-carrier-protein]-UDP-N-acetylglucosamine O-acyltransferase activity"/>
    <property type="evidence" value="ECO:0007669"/>
    <property type="project" value="InterPro"/>
</dbReference>
<accession>A0A6C0BQ41</accession>
<dbReference type="InterPro" id="IPR018357">
    <property type="entry name" value="Hexapep_transf_CS"/>
</dbReference>
<name>A0A6C0BQ41_9ZZZZ</name>
<proteinExistence type="predicted"/>
<evidence type="ECO:0000256" key="1">
    <source>
        <dbReference type="ARBA" id="ARBA00022679"/>
    </source>
</evidence>
<sequence length="201" mass="22355">MSAPGVSDVEEVGVAAPVSIGGSPQILNYQDREYPVEMGEGNIIREFTAIHNGSRRPTTLGTRNYIMTHCIINHDCILGNHNILSSGCKLAGFVHIQDHANLGMNVAVHQGVVIGSYTMIGMNAAVTKHVPPFTLYHPILGIYKLNEVGLRRHNLPVEEIRRYYVYGTPPQHPTVQEYILRFEQACKVAHCNRKTYAVDLH</sequence>